<sequence>MSPSEHGAEDVARQRSPQRQADPLVQRRLWELAQDVSRYLRKHASPAVRLSTALLLAASLAACNASATDTTAVQQQPAVAPLTQEVASGLPRGPGTYQVDPGSVFRDQRGVYQFEWFDPGSPTDVPGHVAHASRIKLLRDDTLSLEIKADEDPILHLPESENVGLIQQAQVGTAQPGRQYYPQPYSMWTPFFVGMMLGNRPAYYDPPRTVIVQQDPSTMGSGSAVPRVSGGSSSETVKPPAQRVTGVQSAVSGRAGGTGAGSAVTNRNLNSGASTGVTSGTSGTTSSSTSGGTSGAAGGTGSSVTAGGSTSGSTTGSSGISSANPNNSSASSSSGVSAPRSGGFSGGTGSSGGSSVS</sequence>
<dbReference type="EMBL" id="CADCTC010000230">
    <property type="protein sequence ID" value="CAA9287234.1"/>
    <property type="molecule type" value="Genomic_DNA"/>
</dbReference>
<accession>A0A6J4JU28</accession>
<feature type="region of interest" description="Disordered" evidence="1">
    <location>
        <begin position="1"/>
        <end position="22"/>
    </location>
</feature>
<gene>
    <name evidence="2" type="ORF">AVDCRST_MAG77-4343</name>
</gene>
<evidence type="ECO:0000256" key="1">
    <source>
        <dbReference type="SAM" id="MobiDB-lite"/>
    </source>
</evidence>
<feature type="compositionally biased region" description="Low complexity" evidence="1">
    <location>
        <begin position="261"/>
        <end position="291"/>
    </location>
</feature>
<dbReference type="AlphaFoldDB" id="A0A6J4JU28"/>
<protein>
    <submittedName>
        <fullName evidence="2">Uncharacterized protein</fullName>
    </submittedName>
</protein>
<name>A0A6J4JU28_9CHLR</name>
<feature type="compositionally biased region" description="Low complexity" evidence="1">
    <location>
        <begin position="302"/>
        <end position="342"/>
    </location>
</feature>
<proteinExistence type="predicted"/>
<feature type="compositionally biased region" description="Gly residues" evidence="1">
    <location>
        <begin position="292"/>
        <end position="301"/>
    </location>
</feature>
<evidence type="ECO:0000313" key="2">
    <source>
        <dbReference type="EMBL" id="CAA9287234.1"/>
    </source>
</evidence>
<reference evidence="2" key="1">
    <citation type="submission" date="2020-02" db="EMBL/GenBank/DDBJ databases">
        <authorList>
            <person name="Meier V. D."/>
        </authorList>
    </citation>
    <scope>NUCLEOTIDE SEQUENCE</scope>
    <source>
        <strain evidence="2">AVDCRST_MAG77</strain>
    </source>
</reference>
<organism evidence="2">
    <name type="scientific">uncultured Chloroflexota bacterium</name>
    <dbReference type="NCBI Taxonomy" id="166587"/>
    <lineage>
        <taxon>Bacteria</taxon>
        <taxon>Bacillati</taxon>
        <taxon>Chloroflexota</taxon>
        <taxon>environmental samples</taxon>
    </lineage>
</organism>
<feature type="compositionally biased region" description="Basic and acidic residues" evidence="1">
    <location>
        <begin position="1"/>
        <end position="13"/>
    </location>
</feature>
<feature type="region of interest" description="Disordered" evidence="1">
    <location>
        <begin position="213"/>
        <end position="357"/>
    </location>
</feature>
<feature type="compositionally biased region" description="Gly residues" evidence="1">
    <location>
        <begin position="343"/>
        <end position="357"/>
    </location>
</feature>